<dbReference type="InterPro" id="IPR036291">
    <property type="entry name" value="NAD(P)-bd_dom_sf"/>
</dbReference>
<dbReference type="EMBL" id="JAAGUZ010000051">
    <property type="protein sequence ID" value="NEW46467.1"/>
    <property type="molecule type" value="Genomic_DNA"/>
</dbReference>
<dbReference type="PRINTS" id="PR01397">
    <property type="entry name" value="DHBDHDRGNASE"/>
</dbReference>
<sequence>MVTGASSGIGRATAHLLAERGYRVIGTSRNPGTIAEQERIPGVEYRALDLADPASIEAFGVDLGPVDVLVN</sequence>
<gene>
    <name evidence="3" type="ORF">GV789_18720</name>
</gene>
<dbReference type="InterPro" id="IPR003560">
    <property type="entry name" value="DHB_DH"/>
</dbReference>
<dbReference type="PANTHER" id="PTHR43477:SF1">
    <property type="entry name" value="DIHYDROANTICAPSIN 7-DEHYDROGENASE"/>
    <property type="match status" value="1"/>
</dbReference>
<dbReference type="GO" id="GO:0008667">
    <property type="term" value="F:2,3-dihydro-2,3-dihydroxybenzoate dehydrogenase activity"/>
    <property type="evidence" value="ECO:0007669"/>
    <property type="project" value="InterPro"/>
</dbReference>
<dbReference type="SUPFAM" id="SSF51735">
    <property type="entry name" value="NAD(P)-binding Rossmann-fold domains"/>
    <property type="match status" value="1"/>
</dbReference>
<evidence type="ECO:0000313" key="4">
    <source>
        <dbReference type="Proteomes" id="UP000468928"/>
    </source>
</evidence>
<dbReference type="Proteomes" id="UP000468928">
    <property type="component" value="Unassembled WGS sequence"/>
</dbReference>
<proteinExistence type="inferred from homology"/>
<reference evidence="3 4" key="1">
    <citation type="submission" date="2020-01" db="EMBL/GenBank/DDBJ databases">
        <title>Genetics and antimicrobial susceptibilities of Nocardia species isolated from the soil; a comparison with species isolated from humans.</title>
        <authorList>
            <person name="Carrasco G."/>
            <person name="Monzon S."/>
            <person name="Sansegundo M."/>
            <person name="Garcia E."/>
            <person name="Garrido N."/>
            <person name="Medina M.J."/>
            <person name="Villalon P."/>
            <person name="Ramirez-Arocha A.C."/>
            <person name="Jimenez P."/>
            <person name="Cuesta I."/>
            <person name="Valdezate S."/>
        </authorList>
    </citation>
    <scope>NUCLEOTIDE SEQUENCE [LARGE SCALE GENOMIC DNA]</scope>
    <source>
        <strain evidence="3 4">CNM20110639</strain>
    </source>
</reference>
<dbReference type="Pfam" id="PF00106">
    <property type="entry name" value="adh_short"/>
    <property type="match status" value="1"/>
</dbReference>
<name>A0A6P1D7P3_9NOCA</name>
<comment type="similarity">
    <text evidence="1">Belongs to the short-chain dehydrogenases/reductases (SDR) family.</text>
</comment>
<dbReference type="InterPro" id="IPR002347">
    <property type="entry name" value="SDR_fam"/>
</dbReference>
<dbReference type="InterPro" id="IPR051122">
    <property type="entry name" value="SDR_DHRS6-like"/>
</dbReference>
<evidence type="ECO:0000313" key="3">
    <source>
        <dbReference type="EMBL" id="NEW46467.1"/>
    </source>
</evidence>
<comment type="caution">
    <text evidence="3">The sequence shown here is derived from an EMBL/GenBank/DDBJ whole genome shotgun (WGS) entry which is preliminary data.</text>
</comment>
<feature type="non-terminal residue" evidence="3">
    <location>
        <position position="71"/>
    </location>
</feature>
<evidence type="ECO:0000256" key="1">
    <source>
        <dbReference type="ARBA" id="ARBA00006484"/>
    </source>
</evidence>
<protein>
    <submittedName>
        <fullName evidence="3">SDR family NAD(P)-dependent oxidoreductase</fullName>
    </submittedName>
</protein>
<dbReference type="PANTHER" id="PTHR43477">
    <property type="entry name" value="DIHYDROANTICAPSIN 7-DEHYDROGENASE"/>
    <property type="match status" value="1"/>
</dbReference>
<dbReference type="AlphaFoldDB" id="A0A6P1D7P3"/>
<dbReference type="Gene3D" id="3.40.50.720">
    <property type="entry name" value="NAD(P)-binding Rossmann-like Domain"/>
    <property type="match status" value="1"/>
</dbReference>
<dbReference type="GO" id="GO:0019290">
    <property type="term" value="P:siderophore biosynthetic process"/>
    <property type="evidence" value="ECO:0007669"/>
    <property type="project" value="InterPro"/>
</dbReference>
<accession>A0A6P1D7P3</accession>
<evidence type="ECO:0000256" key="2">
    <source>
        <dbReference type="ARBA" id="ARBA00023002"/>
    </source>
</evidence>
<organism evidence="3 4">
    <name type="scientific">Nocardia cyriacigeorgica</name>
    <dbReference type="NCBI Taxonomy" id="135487"/>
    <lineage>
        <taxon>Bacteria</taxon>
        <taxon>Bacillati</taxon>
        <taxon>Actinomycetota</taxon>
        <taxon>Actinomycetes</taxon>
        <taxon>Mycobacteriales</taxon>
        <taxon>Nocardiaceae</taxon>
        <taxon>Nocardia</taxon>
    </lineage>
</organism>
<keyword evidence="2" id="KW-0560">Oxidoreductase</keyword>